<dbReference type="GeneID" id="110245303"/>
<evidence type="ECO:0008006" key="4">
    <source>
        <dbReference type="Google" id="ProtNLM"/>
    </source>
</evidence>
<evidence type="ECO:0000313" key="3">
    <source>
        <dbReference type="Proteomes" id="UP000887567"/>
    </source>
</evidence>
<dbReference type="EnsemblMetazoa" id="XM_021051568.2">
    <property type="protein sequence ID" value="XP_020907227.1"/>
    <property type="gene ID" value="LOC110245303"/>
</dbReference>
<keyword evidence="3" id="KW-1185">Reference proteome</keyword>
<accession>A0A913XNN1</accession>
<dbReference type="Pfam" id="PF21534">
    <property type="entry name" value="Rost"/>
    <property type="match status" value="2"/>
</dbReference>
<dbReference type="PANTHER" id="PTHR12242:SF45">
    <property type="entry name" value="MARVEL DOMAIN-CONTAINING PROTEIN"/>
    <property type="match status" value="1"/>
</dbReference>
<keyword evidence="1" id="KW-1133">Transmembrane helix</keyword>
<dbReference type="AlphaFoldDB" id="A0A913XNN1"/>
<keyword evidence="1" id="KW-0812">Transmembrane</keyword>
<dbReference type="OMA" id="VRTYTRY"/>
<dbReference type="RefSeq" id="XP_020907227.1">
    <property type="nucleotide sequence ID" value="XM_021051568.2"/>
</dbReference>
<dbReference type="Proteomes" id="UP000887567">
    <property type="component" value="Unplaced"/>
</dbReference>
<name>A0A913XNN1_EXADI</name>
<reference evidence="2" key="1">
    <citation type="submission" date="2022-11" db="UniProtKB">
        <authorList>
            <consortium name="EnsemblMetazoa"/>
        </authorList>
    </citation>
    <scope>IDENTIFICATION</scope>
</reference>
<dbReference type="GO" id="GO:0016020">
    <property type="term" value="C:membrane"/>
    <property type="evidence" value="ECO:0007669"/>
    <property type="project" value="TreeGrafter"/>
</dbReference>
<feature type="transmembrane region" description="Helical" evidence="1">
    <location>
        <begin position="177"/>
        <end position="197"/>
    </location>
</feature>
<dbReference type="PANTHER" id="PTHR12242">
    <property type="entry name" value="OS02G0130600 PROTEIN-RELATED"/>
    <property type="match status" value="1"/>
</dbReference>
<sequence length="292" mass="33900">MKQEFKLRNYRLDYPDISVFTTSPWCSPLIFIVYRCVMALYTTIWSILGVILRLNDGAKWLIFLTNWSYTFLNVHFIISFILSAYYHYVYTKRRVLACDQNANEEPDKQEMQEIEGQLQNDGNPDKPDSKLRHPRMLILTCKASWAIYNVAANIAFLVTAMYWAFDYVPGQYVDGSNANAHAVNSVLVIIDVMVCNVPFRIFHLIYPLIYGIVYTSFTVIYWAAGGTNHKGKSYIYAILDYENNAGLAFLMAAMFVFLAVPISQFLVYCLYRIRVWIVKKRQLSARNDLQKI</sequence>
<evidence type="ECO:0000256" key="1">
    <source>
        <dbReference type="SAM" id="Phobius"/>
    </source>
</evidence>
<proteinExistence type="predicted"/>
<dbReference type="InterPro" id="IPR049352">
    <property type="entry name" value="Rost"/>
</dbReference>
<organism evidence="2 3">
    <name type="scientific">Exaiptasia diaphana</name>
    <name type="common">Tropical sea anemone</name>
    <name type="synonym">Aiptasia pulchella</name>
    <dbReference type="NCBI Taxonomy" id="2652724"/>
    <lineage>
        <taxon>Eukaryota</taxon>
        <taxon>Metazoa</taxon>
        <taxon>Cnidaria</taxon>
        <taxon>Anthozoa</taxon>
        <taxon>Hexacorallia</taxon>
        <taxon>Actiniaria</taxon>
        <taxon>Aiptasiidae</taxon>
        <taxon>Exaiptasia</taxon>
    </lineage>
</organism>
<feature type="transmembrane region" description="Helical" evidence="1">
    <location>
        <begin position="204"/>
        <end position="224"/>
    </location>
</feature>
<evidence type="ECO:0000313" key="2">
    <source>
        <dbReference type="EnsemblMetazoa" id="XP_020907227.1"/>
    </source>
</evidence>
<feature type="transmembrane region" description="Helical" evidence="1">
    <location>
        <begin position="32"/>
        <end position="54"/>
    </location>
</feature>
<feature type="transmembrane region" description="Helical" evidence="1">
    <location>
        <begin position="60"/>
        <end position="86"/>
    </location>
</feature>
<dbReference type="KEGG" id="epa:110245303"/>
<keyword evidence="1" id="KW-0472">Membrane</keyword>
<feature type="transmembrane region" description="Helical" evidence="1">
    <location>
        <begin position="244"/>
        <end position="271"/>
    </location>
</feature>
<protein>
    <recommendedName>
        <fullName evidence="4">Protein rolling stone</fullName>
    </recommendedName>
</protein>
<feature type="transmembrane region" description="Helical" evidence="1">
    <location>
        <begin position="145"/>
        <end position="165"/>
    </location>
</feature>
<dbReference type="OrthoDB" id="419711at2759"/>